<keyword evidence="6 11" id="KW-0418">Kinase</keyword>
<evidence type="ECO:0000259" key="10">
    <source>
        <dbReference type="PROSITE" id="PS50109"/>
    </source>
</evidence>
<evidence type="ECO:0000256" key="2">
    <source>
        <dbReference type="ARBA" id="ARBA00012438"/>
    </source>
</evidence>
<comment type="catalytic activity">
    <reaction evidence="1">
        <text>ATP + protein L-histidine = ADP + protein N-phospho-L-histidine.</text>
        <dbReference type="EC" id="2.7.13.3"/>
    </reaction>
</comment>
<dbReference type="GO" id="GO:0004673">
    <property type="term" value="F:protein histidine kinase activity"/>
    <property type="evidence" value="ECO:0007669"/>
    <property type="project" value="UniProtKB-EC"/>
</dbReference>
<dbReference type="Gene3D" id="3.30.450.20">
    <property type="entry name" value="PAS domain"/>
    <property type="match status" value="1"/>
</dbReference>
<evidence type="ECO:0000313" key="12">
    <source>
        <dbReference type="Proteomes" id="UP000515808"/>
    </source>
</evidence>
<keyword evidence="3" id="KW-0597">Phosphoprotein</keyword>
<dbReference type="PANTHER" id="PTHR41523:SF8">
    <property type="entry name" value="ETHYLENE RESPONSE SENSOR PROTEIN"/>
    <property type="match status" value="1"/>
</dbReference>
<keyword evidence="9" id="KW-0732">Signal</keyword>
<dbReference type="PANTHER" id="PTHR41523">
    <property type="entry name" value="TWO-COMPONENT SYSTEM SENSOR PROTEIN"/>
    <property type="match status" value="1"/>
</dbReference>
<name>A0A7G9L9Y1_9FLAO</name>
<dbReference type="Gene3D" id="3.30.565.10">
    <property type="entry name" value="Histidine kinase-like ATPase, C-terminal domain"/>
    <property type="match status" value="1"/>
</dbReference>
<dbReference type="InterPro" id="IPR011495">
    <property type="entry name" value="Sig_transdc_His_kin_sub2_dim/P"/>
</dbReference>
<dbReference type="EC" id="2.7.13.3" evidence="2"/>
<keyword evidence="12" id="KW-1185">Reference proteome</keyword>
<evidence type="ECO:0000256" key="8">
    <source>
        <dbReference type="SAM" id="Phobius"/>
    </source>
</evidence>
<feature type="transmembrane region" description="Helical" evidence="8">
    <location>
        <begin position="393"/>
        <end position="413"/>
    </location>
</feature>
<dbReference type="EMBL" id="CP060695">
    <property type="protein sequence ID" value="QNM85430.1"/>
    <property type="molecule type" value="Genomic_DNA"/>
</dbReference>
<keyword evidence="8" id="KW-1133">Transmembrane helix</keyword>
<dbReference type="InterPro" id="IPR003594">
    <property type="entry name" value="HATPase_dom"/>
</dbReference>
<evidence type="ECO:0000256" key="3">
    <source>
        <dbReference type="ARBA" id="ARBA00022553"/>
    </source>
</evidence>
<dbReference type="SUPFAM" id="SSF55874">
    <property type="entry name" value="ATPase domain of HSP90 chaperone/DNA topoisomerase II/histidine kinase"/>
    <property type="match status" value="1"/>
</dbReference>
<keyword evidence="8" id="KW-0812">Transmembrane</keyword>
<feature type="domain" description="Histidine kinase" evidence="10">
    <location>
        <begin position="442"/>
        <end position="634"/>
    </location>
</feature>
<keyword evidence="7" id="KW-0067">ATP-binding</keyword>
<sequence>MKLVLKFILFFFAFSFYAQSEEASQEKYTYKLEKLILENKKDSTAYYLEKIVPSDYKSILEKILNRTEISYADSYQFFSSVANRNTISYEQVSKFIDDFIKEPKDKTINEDYFKIKWDQVYKLRDEVSIDLASEKQKELENYVLRFKDSDIKVQKAKLKLRTHSLVLFQIEQDVENGKKIALESLKKARELKDKELQIIFLYHLSDFLLLERKLQEYIDVSEESLKLEAELPEKTPYYYATTQHLIDAYIYKGGNNERVNFLIEELYNNSLTRIQTYSLYLKLISFSEPSSNVKNEILNKFEVSDVNELMEKFKILGKDLNPNDFFHILNEGSRALEVNKFYTEALDYKEKAIVLTRKIYSEDLSTSLANYKTDQAVKLKEKEIVHEKEQTKLYGVIALLAIILFIISLLVILKVKKQSKELSEKNKLVEQTLKEKELLVKEVHHRVKNNFQIVSSLLELQSRGIEDEKALELANEGKNRVKSMALIHQKLYQNESGLVDFDEYIKLLIKELSSLYASENKINTSISSEGMMFDVDTAIPLGLIINEIITNSYKYAFRNNKENNLSISINKEKSNDYKLTIEDNGPGLSDNFDVKKAKSLGLRLINRLVKQLHGSLKQTNKEGAKFEILFKDNNARQLVN</sequence>
<keyword evidence="8" id="KW-0472">Membrane</keyword>
<dbReference type="SMART" id="SM00387">
    <property type="entry name" value="HATPase_c"/>
    <property type="match status" value="1"/>
</dbReference>
<accession>A0A7G9L9Y1</accession>
<feature type="chain" id="PRO_5028964964" description="histidine kinase" evidence="9">
    <location>
        <begin position="21"/>
        <end position="640"/>
    </location>
</feature>
<evidence type="ECO:0000256" key="1">
    <source>
        <dbReference type="ARBA" id="ARBA00000085"/>
    </source>
</evidence>
<dbReference type="InterPro" id="IPR005467">
    <property type="entry name" value="His_kinase_dom"/>
</dbReference>
<dbReference type="GO" id="GO:0005524">
    <property type="term" value="F:ATP binding"/>
    <property type="evidence" value="ECO:0007669"/>
    <property type="project" value="UniProtKB-KW"/>
</dbReference>
<dbReference type="Pfam" id="PF07568">
    <property type="entry name" value="HisKA_2"/>
    <property type="match status" value="1"/>
</dbReference>
<keyword evidence="4" id="KW-0808">Transferase</keyword>
<dbReference type="PROSITE" id="PS50109">
    <property type="entry name" value="HIS_KIN"/>
    <property type="match status" value="1"/>
</dbReference>
<evidence type="ECO:0000256" key="9">
    <source>
        <dbReference type="SAM" id="SignalP"/>
    </source>
</evidence>
<dbReference type="AlphaFoldDB" id="A0A7G9L9Y1"/>
<dbReference type="KEGG" id="ppec:H9W90_14770"/>
<dbReference type="RefSeq" id="WP_187482339.1">
    <property type="nucleotide sequence ID" value="NZ_CP060695.1"/>
</dbReference>
<evidence type="ECO:0000256" key="7">
    <source>
        <dbReference type="ARBA" id="ARBA00022840"/>
    </source>
</evidence>
<gene>
    <name evidence="11" type="ORF">H9W90_14770</name>
</gene>
<dbReference type="Pfam" id="PF02518">
    <property type="entry name" value="HATPase_c"/>
    <property type="match status" value="1"/>
</dbReference>
<evidence type="ECO:0000256" key="4">
    <source>
        <dbReference type="ARBA" id="ARBA00022679"/>
    </source>
</evidence>
<evidence type="ECO:0000256" key="5">
    <source>
        <dbReference type="ARBA" id="ARBA00022741"/>
    </source>
</evidence>
<organism evidence="11 12">
    <name type="scientific">Polaribacter pectinis</name>
    <dbReference type="NCBI Taxonomy" id="2738844"/>
    <lineage>
        <taxon>Bacteria</taxon>
        <taxon>Pseudomonadati</taxon>
        <taxon>Bacteroidota</taxon>
        <taxon>Flavobacteriia</taxon>
        <taxon>Flavobacteriales</taxon>
        <taxon>Flavobacteriaceae</taxon>
    </lineage>
</organism>
<feature type="signal peptide" evidence="9">
    <location>
        <begin position="1"/>
        <end position="20"/>
    </location>
</feature>
<evidence type="ECO:0000256" key="6">
    <source>
        <dbReference type="ARBA" id="ARBA00022777"/>
    </source>
</evidence>
<keyword evidence="5" id="KW-0547">Nucleotide-binding</keyword>
<protein>
    <recommendedName>
        <fullName evidence="2">histidine kinase</fullName>
        <ecNumber evidence="2">2.7.13.3</ecNumber>
    </recommendedName>
</protein>
<reference evidence="11 12" key="1">
    <citation type="submission" date="2020-08" db="EMBL/GenBank/DDBJ databases">
        <title>Polaribacter sp. L12M9 isolated from gut of the Korean scallop.</title>
        <authorList>
            <person name="Jeong Y.S."/>
        </authorList>
    </citation>
    <scope>NUCLEOTIDE SEQUENCE [LARGE SCALE GENOMIC DNA]</scope>
    <source>
        <strain evidence="11 12">L12M9</strain>
    </source>
</reference>
<proteinExistence type="predicted"/>
<evidence type="ECO:0000313" key="11">
    <source>
        <dbReference type="EMBL" id="QNM85430.1"/>
    </source>
</evidence>
<dbReference type="InterPro" id="IPR036890">
    <property type="entry name" value="HATPase_C_sf"/>
</dbReference>
<dbReference type="Proteomes" id="UP000515808">
    <property type="component" value="Chromosome"/>
</dbReference>